<dbReference type="Pfam" id="PF02597">
    <property type="entry name" value="ThiS"/>
    <property type="match status" value="1"/>
</dbReference>
<dbReference type="AlphaFoldDB" id="A0A382TUB5"/>
<dbReference type="Gene3D" id="3.10.20.30">
    <property type="match status" value="1"/>
</dbReference>
<dbReference type="InterPro" id="IPR003749">
    <property type="entry name" value="ThiS/MoaD-like"/>
</dbReference>
<dbReference type="EMBL" id="UINC01139191">
    <property type="protein sequence ID" value="SVD25593.1"/>
    <property type="molecule type" value="Genomic_DNA"/>
</dbReference>
<proteinExistence type="predicted"/>
<dbReference type="CDD" id="cd17040">
    <property type="entry name" value="Ubl_MoaD_like"/>
    <property type="match status" value="1"/>
</dbReference>
<protein>
    <recommendedName>
        <fullName evidence="2">Ubiquitin Mut7-C domain-containing protein</fullName>
    </recommendedName>
</protein>
<reference evidence="1" key="1">
    <citation type="submission" date="2018-05" db="EMBL/GenBank/DDBJ databases">
        <authorList>
            <person name="Lanie J.A."/>
            <person name="Ng W.-L."/>
            <person name="Kazmierczak K.M."/>
            <person name="Andrzejewski T.M."/>
            <person name="Davidsen T.M."/>
            <person name="Wayne K.J."/>
            <person name="Tettelin H."/>
            <person name="Glass J.I."/>
            <person name="Rusch D."/>
            <person name="Podicherti R."/>
            <person name="Tsui H.-C.T."/>
            <person name="Winkler M.E."/>
        </authorList>
    </citation>
    <scope>NUCLEOTIDE SEQUENCE</scope>
</reference>
<accession>A0A382TUB5</accession>
<evidence type="ECO:0008006" key="2">
    <source>
        <dbReference type="Google" id="ProtNLM"/>
    </source>
</evidence>
<name>A0A382TUB5_9ZZZZ</name>
<sequence length="93" mass="9799">KPPVLIVASIGEGSFPIRVNGRLAEEFGVSRLNVTVRTPATILDVLDALGTEYPESISTIGEAIPFVSGRHRNATEKLQSGQEITLLMPAAGG</sequence>
<dbReference type="InterPro" id="IPR012675">
    <property type="entry name" value="Beta-grasp_dom_sf"/>
</dbReference>
<feature type="non-terminal residue" evidence="1">
    <location>
        <position position="1"/>
    </location>
</feature>
<organism evidence="1">
    <name type="scientific">marine metagenome</name>
    <dbReference type="NCBI Taxonomy" id="408172"/>
    <lineage>
        <taxon>unclassified sequences</taxon>
        <taxon>metagenomes</taxon>
        <taxon>ecological metagenomes</taxon>
    </lineage>
</organism>
<evidence type="ECO:0000313" key="1">
    <source>
        <dbReference type="EMBL" id="SVD25593.1"/>
    </source>
</evidence>
<dbReference type="InterPro" id="IPR016155">
    <property type="entry name" value="Mopterin_synth/thiamin_S_b"/>
</dbReference>
<gene>
    <name evidence="1" type="ORF">METZ01_LOCUS378447</name>
</gene>
<dbReference type="SUPFAM" id="SSF54285">
    <property type="entry name" value="MoaD/ThiS"/>
    <property type="match status" value="1"/>
</dbReference>